<dbReference type="InterPro" id="IPR001173">
    <property type="entry name" value="Glyco_trans_2-like"/>
</dbReference>
<keyword evidence="1" id="KW-0812">Transmembrane</keyword>
<keyword evidence="3" id="KW-0808">Transferase</keyword>
<evidence type="ECO:0000256" key="1">
    <source>
        <dbReference type="SAM" id="Phobius"/>
    </source>
</evidence>
<keyword evidence="1" id="KW-1133">Transmembrane helix</keyword>
<feature type="transmembrane region" description="Helical" evidence="1">
    <location>
        <begin position="380"/>
        <end position="400"/>
    </location>
</feature>
<dbReference type="Pfam" id="PF13632">
    <property type="entry name" value="Glyco_trans_2_3"/>
    <property type="match status" value="1"/>
</dbReference>
<dbReference type="Proteomes" id="UP000326340">
    <property type="component" value="Unassembled WGS sequence"/>
</dbReference>
<feature type="non-terminal residue" evidence="3">
    <location>
        <position position="467"/>
    </location>
</feature>
<dbReference type="GO" id="GO:0019187">
    <property type="term" value="F:beta-1,4-mannosyltransferase activity"/>
    <property type="evidence" value="ECO:0007669"/>
    <property type="project" value="InterPro"/>
</dbReference>
<dbReference type="InterPro" id="IPR029044">
    <property type="entry name" value="Nucleotide-diphossugar_trans"/>
</dbReference>
<keyword evidence="4" id="KW-1185">Reference proteome</keyword>
<dbReference type="SUPFAM" id="SSF53448">
    <property type="entry name" value="Nucleotide-diphospho-sugar transferases"/>
    <property type="match status" value="1"/>
</dbReference>
<keyword evidence="1" id="KW-0472">Membrane</keyword>
<dbReference type="PANTHER" id="PTHR16779">
    <property type="entry name" value="BETA-1,4-MANNOSYLTRANSFERASE EGH"/>
    <property type="match status" value="1"/>
</dbReference>
<protein>
    <submittedName>
        <fullName evidence="3">Beta-1,4-mannosyltransferase bre-3</fullName>
    </submittedName>
</protein>
<evidence type="ECO:0000259" key="2">
    <source>
        <dbReference type="Pfam" id="PF13632"/>
    </source>
</evidence>
<organism evidence="3 4">
    <name type="scientific">Colletotrichum shisoi</name>
    <dbReference type="NCBI Taxonomy" id="2078593"/>
    <lineage>
        <taxon>Eukaryota</taxon>
        <taxon>Fungi</taxon>
        <taxon>Dikarya</taxon>
        <taxon>Ascomycota</taxon>
        <taxon>Pezizomycotina</taxon>
        <taxon>Sordariomycetes</taxon>
        <taxon>Hypocreomycetidae</taxon>
        <taxon>Glomerellales</taxon>
        <taxon>Glomerellaceae</taxon>
        <taxon>Colletotrichum</taxon>
        <taxon>Colletotrichum destructivum species complex</taxon>
    </lineage>
</organism>
<comment type="caution">
    <text evidence="3">The sequence shown here is derived from an EMBL/GenBank/DDBJ whole genome shotgun (WGS) entry which is preliminary data.</text>
</comment>
<evidence type="ECO:0000313" key="4">
    <source>
        <dbReference type="Proteomes" id="UP000326340"/>
    </source>
</evidence>
<feature type="transmembrane region" description="Helical" evidence="1">
    <location>
        <begin position="349"/>
        <end position="374"/>
    </location>
</feature>
<feature type="non-terminal residue" evidence="3">
    <location>
        <position position="1"/>
    </location>
</feature>
<reference evidence="3 4" key="1">
    <citation type="journal article" date="2019" name="Sci. Rep.">
        <title>Colletotrichum shisoi sp. nov., an anthracnose pathogen of Perilla frutescens in Japan: molecular phylogenetic, morphological and genomic evidence.</title>
        <authorList>
            <person name="Gan P."/>
            <person name="Tsushima A."/>
            <person name="Hiroyama R."/>
            <person name="Narusaka M."/>
            <person name="Takano Y."/>
            <person name="Narusaka Y."/>
            <person name="Kawaradani M."/>
            <person name="Damm U."/>
            <person name="Shirasu K."/>
        </authorList>
    </citation>
    <scope>NUCLEOTIDE SEQUENCE [LARGE SCALE GENOMIC DNA]</scope>
    <source>
        <strain evidence="3 4">PG-2018a</strain>
    </source>
</reference>
<evidence type="ECO:0000313" key="3">
    <source>
        <dbReference type="EMBL" id="TQN68515.1"/>
    </source>
</evidence>
<feature type="domain" description="Glycosyltransferase 2-like" evidence="2">
    <location>
        <begin position="252"/>
        <end position="392"/>
    </location>
</feature>
<dbReference type="OrthoDB" id="5819582at2759"/>
<sequence>GRLGNAVLWKLARTTSHFDNSVSANNQWNRATILQTALMFFGLVAQMPPYVSVLGLCTPMRPGSSAQAPAKRDFRSLRVCLVTKGTNFDTVVRAAGAWVPLQNVPGVRFHVVLDDEGKEVEFRQALPSFVRIVVVPSAFAPSKARYKARALEFYRRNQQLSASDWVLHLDEESMIDAPTSWTRVSTSSRGPTWTSPWYVMSRPLPPPPPNPPLTESSKTKKGLLTVCARPCACVCVCQQGTLHYNDVNHWKNGFLTTAETLRSQEDFGKFSLSVRTRNRPMLGWMHGSWIVVNGAVENAVTWDTGCQAEDSWFAYNSSAKGYRFGWIWNTVHEQSSETFRDFWKQRRRWYTGILSIPSVLVQISLVVGVIGEFAYWVGPVYTHLGGSFVIPTWLYLWGLWHLAVDTHSLLVASFMQDLTAPAGVTWPQTVQHAAGTVVLAPFVRLVQVAALITCIFSPAQGFAIVSK</sequence>
<dbReference type="PANTHER" id="PTHR16779:SF1">
    <property type="entry name" value="BETA-1,4-MANNOSYLTRANSFERASE EGH"/>
    <property type="match status" value="1"/>
</dbReference>
<name>A0A5Q4BNE6_9PEZI</name>
<accession>A0A5Q4BNE6</accession>
<gene>
    <name evidence="3" type="primary">Bre-3</name>
    <name evidence="3" type="ORF">CSHISOI_06930</name>
</gene>
<dbReference type="EMBL" id="PUHP01000684">
    <property type="protein sequence ID" value="TQN68515.1"/>
    <property type="molecule type" value="Genomic_DNA"/>
</dbReference>
<dbReference type="InterPro" id="IPR027389">
    <property type="entry name" value="B_mannosylTrfase_Bre-3/Egh"/>
</dbReference>
<proteinExistence type="predicted"/>
<keyword evidence="3" id="KW-0328">Glycosyltransferase</keyword>
<dbReference type="AlphaFoldDB" id="A0A5Q4BNE6"/>
<dbReference type="GO" id="GO:0005737">
    <property type="term" value="C:cytoplasm"/>
    <property type="evidence" value="ECO:0007669"/>
    <property type="project" value="TreeGrafter"/>
</dbReference>